<dbReference type="AlphaFoldDB" id="A0A8J6TFI1"/>
<evidence type="ECO:0000256" key="8">
    <source>
        <dbReference type="ARBA" id="ARBA00048720"/>
    </source>
</evidence>
<evidence type="ECO:0000256" key="5">
    <source>
        <dbReference type="ARBA" id="ARBA00025846"/>
    </source>
</evidence>
<comment type="subunit">
    <text evidence="5">Monomer. Component of the glycine, sarcosine and betaine reductase complexes, together with components B and C.</text>
</comment>
<gene>
    <name evidence="9" type="ORF">H8E41_06140</name>
</gene>
<keyword evidence="3" id="KW-0560">Oxidoreductase</keyword>
<reference evidence="9 10" key="1">
    <citation type="submission" date="2020-08" db="EMBL/GenBank/DDBJ databases">
        <title>Bridging the membrane lipid divide: bacteria of the FCB group superphylum have the potential to synthesize archaeal ether lipids.</title>
        <authorList>
            <person name="Villanueva L."/>
            <person name="Von Meijenfeldt F.A.B."/>
            <person name="Westbye A.B."/>
            <person name="Yadav S."/>
            <person name="Hopmans E.C."/>
            <person name="Dutilh B.E."/>
            <person name="Sinninghe Damste J.S."/>
        </authorList>
    </citation>
    <scope>NUCLEOTIDE SEQUENCE [LARGE SCALE GENOMIC DNA]</scope>
    <source>
        <strain evidence="9">NIOZ-UU47</strain>
    </source>
</reference>
<comment type="catalytic activity">
    <reaction evidence="6">
        <text>acetyl phosphate + [thioredoxin]-disulfide + NH4(+) + H2O = [thioredoxin]-dithiol + glycine + phosphate + H(+)</text>
        <dbReference type="Rhea" id="RHEA:12232"/>
        <dbReference type="Rhea" id="RHEA-COMP:10698"/>
        <dbReference type="Rhea" id="RHEA-COMP:10700"/>
        <dbReference type="ChEBI" id="CHEBI:15377"/>
        <dbReference type="ChEBI" id="CHEBI:15378"/>
        <dbReference type="ChEBI" id="CHEBI:22191"/>
        <dbReference type="ChEBI" id="CHEBI:28938"/>
        <dbReference type="ChEBI" id="CHEBI:29950"/>
        <dbReference type="ChEBI" id="CHEBI:43474"/>
        <dbReference type="ChEBI" id="CHEBI:50058"/>
        <dbReference type="ChEBI" id="CHEBI:57305"/>
        <dbReference type="EC" id="1.21.4.2"/>
    </reaction>
</comment>
<comment type="catalytic activity">
    <reaction evidence="7">
        <text>acetyl phosphate + trimethylamine + [thioredoxin]-disulfide + H2O = glycine betaine + [thioredoxin]-dithiol + phosphate + H(+)</text>
        <dbReference type="Rhea" id="RHEA:11848"/>
        <dbReference type="Rhea" id="RHEA-COMP:10698"/>
        <dbReference type="Rhea" id="RHEA-COMP:10700"/>
        <dbReference type="ChEBI" id="CHEBI:15377"/>
        <dbReference type="ChEBI" id="CHEBI:15378"/>
        <dbReference type="ChEBI" id="CHEBI:17750"/>
        <dbReference type="ChEBI" id="CHEBI:22191"/>
        <dbReference type="ChEBI" id="CHEBI:29950"/>
        <dbReference type="ChEBI" id="CHEBI:43474"/>
        <dbReference type="ChEBI" id="CHEBI:50058"/>
        <dbReference type="ChEBI" id="CHEBI:58389"/>
        <dbReference type="EC" id="1.21.4.4"/>
    </reaction>
</comment>
<evidence type="ECO:0000256" key="2">
    <source>
        <dbReference type="ARBA" id="ARBA00022933"/>
    </source>
</evidence>
<dbReference type="Pfam" id="PF04723">
    <property type="entry name" value="GRDA"/>
    <property type="match status" value="1"/>
</dbReference>
<sequence>MLKAKKVIVFGERDDISGKTIGTCLQAAGAEIIYESTACFV</sequence>
<evidence type="ECO:0000256" key="7">
    <source>
        <dbReference type="ARBA" id="ARBA00048189"/>
    </source>
</evidence>
<dbReference type="GO" id="GO:0030699">
    <property type="term" value="F:glycine reductase activity"/>
    <property type="evidence" value="ECO:0007669"/>
    <property type="project" value="UniProtKB-EC"/>
</dbReference>
<dbReference type="GO" id="GO:0030700">
    <property type="term" value="C:glycine reductase complex"/>
    <property type="evidence" value="ECO:0007669"/>
    <property type="project" value="InterPro"/>
</dbReference>
<protein>
    <recommendedName>
        <fullName evidence="11">Glycine/sarcosine/betaine reductase complex selenoprotein A</fullName>
    </recommendedName>
</protein>
<evidence type="ECO:0000313" key="9">
    <source>
        <dbReference type="EMBL" id="MBC8317467.1"/>
    </source>
</evidence>
<comment type="caution">
    <text evidence="9">The sequence shown here is derived from an EMBL/GenBank/DDBJ whole genome shotgun (WGS) entry which is preliminary data.</text>
</comment>
<comment type="similarity">
    <text evidence="1">Belongs to the GrdA family.</text>
</comment>
<evidence type="ECO:0000256" key="1">
    <source>
        <dbReference type="ARBA" id="ARBA00010866"/>
    </source>
</evidence>
<organism evidence="9 10">
    <name type="scientific">Candidatus Desulfobia pelagia</name>
    <dbReference type="NCBI Taxonomy" id="2841692"/>
    <lineage>
        <taxon>Bacteria</taxon>
        <taxon>Pseudomonadati</taxon>
        <taxon>Thermodesulfobacteriota</taxon>
        <taxon>Desulfobulbia</taxon>
        <taxon>Desulfobulbales</taxon>
        <taxon>Desulfobulbaceae</taxon>
        <taxon>Candidatus Desulfobia</taxon>
    </lineage>
</organism>
<evidence type="ECO:0000256" key="4">
    <source>
        <dbReference type="ARBA" id="ARBA00025583"/>
    </source>
</evidence>
<keyword evidence="2" id="KW-0712">Selenocysteine</keyword>
<dbReference type="InterPro" id="IPR006812">
    <property type="entry name" value="GRDA"/>
</dbReference>
<name>A0A8J6TFI1_9BACT</name>
<evidence type="ECO:0008006" key="11">
    <source>
        <dbReference type="Google" id="ProtNLM"/>
    </source>
</evidence>
<proteinExistence type="inferred from homology"/>
<comment type="function">
    <text evidence="4">In the first step of glycine, betaine and sarcosine reductases, the substrate is bound to component PB via a Schiff base intermediate. Then the PB-activated substrate is nucleophilically attacked by the selenol anion of component PA to transform it to a carboxymethylated selenoether and the respective amine. By action of component PC, acetyl phosphate is formed, leaving component PA in its oxidized state. Finally component PA becomes reduced by the thioredoxin system to start a new catalytic cycle of reductive deamination.</text>
</comment>
<evidence type="ECO:0000256" key="6">
    <source>
        <dbReference type="ARBA" id="ARBA00047603"/>
    </source>
</evidence>
<accession>A0A8J6TFI1</accession>
<dbReference type="GO" id="GO:0033795">
    <property type="term" value="F:betaine reductase activity"/>
    <property type="evidence" value="ECO:0007669"/>
    <property type="project" value="UniProtKB-EC"/>
</dbReference>
<dbReference type="EMBL" id="JACNJZ010000091">
    <property type="protein sequence ID" value="MBC8317467.1"/>
    <property type="molecule type" value="Genomic_DNA"/>
</dbReference>
<dbReference type="GO" id="GO:0033794">
    <property type="term" value="F:sarcosine reductase activity"/>
    <property type="evidence" value="ECO:0007669"/>
    <property type="project" value="UniProtKB-EC"/>
</dbReference>
<dbReference type="Proteomes" id="UP000614424">
    <property type="component" value="Unassembled WGS sequence"/>
</dbReference>
<evidence type="ECO:0000256" key="3">
    <source>
        <dbReference type="ARBA" id="ARBA00023002"/>
    </source>
</evidence>
<comment type="catalytic activity">
    <reaction evidence="8">
        <text>acetyl phosphate + methylamine + [thioredoxin]-disulfide + H2O = sarcosine + [thioredoxin]-dithiol + phosphate + H(+)</text>
        <dbReference type="Rhea" id="RHEA:12825"/>
        <dbReference type="Rhea" id="RHEA-COMP:10698"/>
        <dbReference type="Rhea" id="RHEA-COMP:10700"/>
        <dbReference type="ChEBI" id="CHEBI:15377"/>
        <dbReference type="ChEBI" id="CHEBI:15378"/>
        <dbReference type="ChEBI" id="CHEBI:22191"/>
        <dbReference type="ChEBI" id="CHEBI:29950"/>
        <dbReference type="ChEBI" id="CHEBI:43474"/>
        <dbReference type="ChEBI" id="CHEBI:50058"/>
        <dbReference type="ChEBI" id="CHEBI:57433"/>
        <dbReference type="ChEBI" id="CHEBI:59338"/>
        <dbReference type="EC" id="1.21.4.3"/>
    </reaction>
</comment>
<evidence type="ECO:0000313" key="10">
    <source>
        <dbReference type="Proteomes" id="UP000614424"/>
    </source>
</evidence>